<proteinExistence type="predicted"/>
<dbReference type="AlphaFoldDB" id="A0AAD6NLB5"/>
<gene>
    <name evidence="3" type="ORF">Dda_1260</name>
</gene>
<sequence>MRYIIPPGEGRLNTQSITSTHAMSLKALLALPLCLQLLVLPAQATYHPLVHPQPYAADVNYNLGHEASPTTTSAGAAHEMPPPPPPPLHMVNTSSSASILTEIHTATVTDLQVQTSHETITSQHIVFSHVTVVEKMIQHDTQTVVQTEHVLNFVPTTVVETLPPTTATVHSFVTQHVAIEKPVTVVSVEVVQMYVTSVVSVAETMTVVEQDLSVSTQTDSVVCTKTVENMVEVTKTELKDVVQEVTNVVHMVDTVTAVADAATVHVTHTIYAGSAATQTVQLVSTETLIVSGAPIMQPGPIRVTMSAPPPPPMKPAPPVTLSPVVTSGTADGACKCHCLCPSIFNFAAVPVPSSSGMSSGRMTVPQTIVLAPGGPGALLVFVFFVDIVRSVGYVFAVFWVYDDTEPGPVARCTIVSHLGVNISTLHIVEISRYDLVDCAFLKLDVIVSSDIYVYIVISTAATYHYVNVNVDIDIDINFYIHVVTTIAGGPAAGIVIPVGPAQPVITTAAEIINPGFGDGSMLPLRPITSQSMGGAITIPIGRSIRARACGVASGLPPYPLRNAKLGSRNAASISGSPHTALSIPASPLSRPVTSSTTTPRGSHRPPHTSRGTCTSSSAPLNRPTCHRSTSYGTLTNRSSASRRSVSNMDRKAARHVLYSFVGARFANPNREWVIRLICWAWRPIEQREDFLGQLLPRGLQRHAGGVRREEEGRRVEERGRVAFVQDDNGHGDVRCVLPDEFEHLDVRREHIALVPQHAHQQLAVVVEGDEVLRAGGAVAANVFEAAHLPAAVVGGFDDPLRGAQADERGRVVVVAVERGGGDVSGHCRGAAVVVG</sequence>
<reference evidence="3" key="1">
    <citation type="submission" date="2023-01" db="EMBL/GenBank/DDBJ databases">
        <title>The chitinases involved in constricting ring structure development in the nematode-trapping fungus Drechslerella dactyloides.</title>
        <authorList>
            <person name="Wang R."/>
            <person name="Zhang L."/>
            <person name="Tang P."/>
            <person name="Li S."/>
            <person name="Liang L."/>
        </authorList>
    </citation>
    <scope>NUCLEOTIDE SEQUENCE</scope>
    <source>
        <strain evidence="3">YMF1.00031</strain>
    </source>
</reference>
<dbReference type="EMBL" id="JAQGDS010000002">
    <property type="protein sequence ID" value="KAJ6262704.1"/>
    <property type="molecule type" value="Genomic_DNA"/>
</dbReference>
<evidence type="ECO:0000313" key="4">
    <source>
        <dbReference type="Proteomes" id="UP001221413"/>
    </source>
</evidence>
<feature type="signal peptide" evidence="2">
    <location>
        <begin position="1"/>
        <end position="44"/>
    </location>
</feature>
<feature type="compositionally biased region" description="Low complexity" evidence="1">
    <location>
        <begin position="637"/>
        <end position="646"/>
    </location>
</feature>
<feature type="compositionally biased region" description="Polar residues" evidence="1">
    <location>
        <begin position="609"/>
        <end position="619"/>
    </location>
</feature>
<comment type="caution">
    <text evidence="3">The sequence shown here is derived from an EMBL/GenBank/DDBJ whole genome shotgun (WGS) entry which is preliminary data.</text>
</comment>
<feature type="chain" id="PRO_5042048807" evidence="2">
    <location>
        <begin position="45"/>
        <end position="835"/>
    </location>
</feature>
<keyword evidence="4" id="KW-1185">Reference proteome</keyword>
<evidence type="ECO:0000313" key="3">
    <source>
        <dbReference type="EMBL" id="KAJ6262704.1"/>
    </source>
</evidence>
<keyword evidence="2" id="KW-0732">Signal</keyword>
<feature type="region of interest" description="Disordered" evidence="1">
    <location>
        <begin position="576"/>
        <end position="648"/>
    </location>
</feature>
<dbReference type="Proteomes" id="UP001221413">
    <property type="component" value="Unassembled WGS sequence"/>
</dbReference>
<feature type="compositionally biased region" description="Low complexity" evidence="1">
    <location>
        <begin position="586"/>
        <end position="599"/>
    </location>
</feature>
<organism evidence="3 4">
    <name type="scientific">Drechslerella dactyloides</name>
    <name type="common">Nematode-trapping fungus</name>
    <name type="synonym">Arthrobotrys dactyloides</name>
    <dbReference type="NCBI Taxonomy" id="74499"/>
    <lineage>
        <taxon>Eukaryota</taxon>
        <taxon>Fungi</taxon>
        <taxon>Dikarya</taxon>
        <taxon>Ascomycota</taxon>
        <taxon>Pezizomycotina</taxon>
        <taxon>Orbiliomycetes</taxon>
        <taxon>Orbiliales</taxon>
        <taxon>Orbiliaceae</taxon>
        <taxon>Drechslerella</taxon>
    </lineage>
</organism>
<accession>A0AAD6NLB5</accession>
<name>A0AAD6NLB5_DREDA</name>
<feature type="region of interest" description="Disordered" evidence="1">
    <location>
        <begin position="64"/>
        <end position="84"/>
    </location>
</feature>
<evidence type="ECO:0000256" key="1">
    <source>
        <dbReference type="SAM" id="MobiDB-lite"/>
    </source>
</evidence>
<feature type="compositionally biased region" description="Polar residues" evidence="1">
    <location>
        <begin position="626"/>
        <end position="636"/>
    </location>
</feature>
<evidence type="ECO:0000256" key="2">
    <source>
        <dbReference type="SAM" id="SignalP"/>
    </source>
</evidence>
<protein>
    <submittedName>
        <fullName evidence="3">Uncharacterized protein</fullName>
    </submittedName>
</protein>